<dbReference type="Gene3D" id="3.40.50.300">
    <property type="entry name" value="P-loop containing nucleotide triphosphate hydrolases"/>
    <property type="match status" value="1"/>
</dbReference>
<dbReference type="STRING" id="983917.RGE_10720"/>
<dbReference type="PANTHER" id="PTHR32309:SF13">
    <property type="entry name" value="FERRIC ENTEROBACTIN TRANSPORT PROTEIN FEPE"/>
    <property type="match status" value="1"/>
</dbReference>
<dbReference type="AlphaFoldDB" id="I0HN26"/>
<name>I0HN26_RUBGI</name>
<dbReference type="InterPro" id="IPR027417">
    <property type="entry name" value="P-loop_NTPase"/>
</dbReference>
<dbReference type="Proteomes" id="UP000007883">
    <property type="component" value="Chromosome"/>
</dbReference>
<keyword evidence="1" id="KW-0547">Nucleotide-binding</keyword>
<evidence type="ECO:0000259" key="3">
    <source>
        <dbReference type="Pfam" id="PF01656"/>
    </source>
</evidence>
<dbReference type="SUPFAM" id="SSF160246">
    <property type="entry name" value="EspE N-terminal domain-like"/>
    <property type="match status" value="1"/>
</dbReference>
<reference evidence="4 5" key="1">
    <citation type="journal article" date="2012" name="J. Bacteriol.">
        <title>Complete genome sequence of phototrophic betaproteobacterium Rubrivivax gelatinosus IL144.</title>
        <authorList>
            <person name="Nagashima S."/>
            <person name="Kamimura A."/>
            <person name="Shimizu T."/>
            <person name="Nakamura-isaki S."/>
            <person name="Aono E."/>
            <person name="Sakamoto K."/>
            <person name="Ichikawa N."/>
            <person name="Nakazawa H."/>
            <person name="Sekine M."/>
            <person name="Yamazaki S."/>
            <person name="Fujita N."/>
            <person name="Shimada K."/>
            <person name="Hanada S."/>
            <person name="Nagashima K.V.P."/>
        </authorList>
    </citation>
    <scope>NUCLEOTIDE SEQUENCE [LARGE SCALE GENOMIC DNA]</scope>
    <source>
        <strain evidence="5">NBRC 100245 / IL144</strain>
    </source>
</reference>
<dbReference type="InterPro" id="IPR002586">
    <property type="entry name" value="CobQ/CobB/MinD/ParA_Nub-bd_dom"/>
</dbReference>
<dbReference type="PANTHER" id="PTHR32309">
    <property type="entry name" value="TYROSINE-PROTEIN KINASE"/>
    <property type="match status" value="1"/>
</dbReference>
<feature type="domain" description="CobQ/CobB/MinD/ParA nucleotide binding" evidence="3">
    <location>
        <begin position="138"/>
        <end position="274"/>
    </location>
</feature>
<dbReference type="CDD" id="cd05387">
    <property type="entry name" value="BY-kinase"/>
    <property type="match status" value="1"/>
</dbReference>
<keyword evidence="4" id="KW-0808">Transferase</keyword>
<accession>I0HN26</accession>
<dbReference type="GO" id="GO:0005524">
    <property type="term" value="F:ATP binding"/>
    <property type="evidence" value="ECO:0007669"/>
    <property type="project" value="UniProtKB-KW"/>
</dbReference>
<dbReference type="GO" id="GO:0004713">
    <property type="term" value="F:protein tyrosine kinase activity"/>
    <property type="evidence" value="ECO:0007669"/>
    <property type="project" value="TreeGrafter"/>
</dbReference>
<keyword evidence="2" id="KW-0067">ATP-binding</keyword>
<dbReference type="PATRIC" id="fig|983917.3.peg.1047"/>
<evidence type="ECO:0000256" key="1">
    <source>
        <dbReference type="ARBA" id="ARBA00022741"/>
    </source>
</evidence>
<dbReference type="GO" id="GO:0005886">
    <property type="term" value="C:plasma membrane"/>
    <property type="evidence" value="ECO:0007669"/>
    <property type="project" value="TreeGrafter"/>
</dbReference>
<dbReference type="InterPro" id="IPR050445">
    <property type="entry name" value="Bact_polysacc_biosynth/exp"/>
</dbReference>
<dbReference type="InterPro" id="IPR037257">
    <property type="entry name" value="T2SS_E_N_sf"/>
</dbReference>
<dbReference type="RefSeq" id="WP_014427284.1">
    <property type="nucleotide sequence ID" value="NC_017075.1"/>
</dbReference>
<sequence length="307" mass="33217">MAKYRSSVIHEIPVHAADDETATADEASDIADRSIGSIIGEARNLDASQIERILAYQREHGLRFGEAAVVLGYATHDDVMFALSRQFHYPYAPLERRNACPELVTLNKPFSAQAEAFRALRSQLMVRLYTEPERREALAVVSPQSGDGRSYFAANLAVALAQLGGRTLLVDADLRRPRQHEVFGLQARSGLSGILAGRAESNVIQQVPGIASLFVLPVGAVPPNPVELVERPAFGLLTRELLTKFDHVVVDTPAAASGSDFAVIAARCGASLLVARRHQSRLGDLREVSDTLTQGAARTVGVVVNEF</sequence>
<dbReference type="EMBL" id="AP012320">
    <property type="protein sequence ID" value="BAL94413.1"/>
    <property type="molecule type" value="Genomic_DNA"/>
</dbReference>
<evidence type="ECO:0000313" key="4">
    <source>
        <dbReference type="EMBL" id="BAL94413.1"/>
    </source>
</evidence>
<keyword evidence="5" id="KW-1185">Reference proteome</keyword>
<dbReference type="NCBIfam" id="TIGR01007">
    <property type="entry name" value="eps_fam"/>
    <property type="match status" value="1"/>
</dbReference>
<dbReference type="InterPro" id="IPR005702">
    <property type="entry name" value="Wzc-like_C"/>
</dbReference>
<dbReference type="Pfam" id="PF01656">
    <property type="entry name" value="CbiA"/>
    <property type="match status" value="1"/>
</dbReference>
<dbReference type="KEGG" id="rge:RGE_10720"/>
<evidence type="ECO:0000313" key="5">
    <source>
        <dbReference type="Proteomes" id="UP000007883"/>
    </source>
</evidence>
<proteinExistence type="predicted"/>
<keyword evidence="4" id="KW-0418">Kinase</keyword>
<gene>
    <name evidence="4" type="ordered locus">RGE_10720</name>
</gene>
<evidence type="ECO:0000256" key="2">
    <source>
        <dbReference type="ARBA" id="ARBA00022840"/>
    </source>
</evidence>
<organism evidence="4 5">
    <name type="scientific">Rubrivivax gelatinosus (strain NBRC 100245 / IL144)</name>
    <dbReference type="NCBI Taxonomy" id="983917"/>
    <lineage>
        <taxon>Bacteria</taxon>
        <taxon>Pseudomonadati</taxon>
        <taxon>Pseudomonadota</taxon>
        <taxon>Betaproteobacteria</taxon>
        <taxon>Burkholderiales</taxon>
        <taxon>Sphaerotilaceae</taxon>
        <taxon>Rubrivivax</taxon>
    </lineage>
</organism>
<dbReference type="SUPFAM" id="SSF52540">
    <property type="entry name" value="P-loop containing nucleoside triphosphate hydrolases"/>
    <property type="match status" value="1"/>
</dbReference>
<dbReference type="eggNOG" id="COG0489">
    <property type="taxonomic scope" value="Bacteria"/>
</dbReference>
<dbReference type="HOGENOM" id="CLU_052027_2_1_4"/>
<protein>
    <submittedName>
        <fullName evidence="4">Putative tyrosine-protein kinase</fullName>
    </submittedName>
</protein>